<dbReference type="EMBL" id="BK015468">
    <property type="protein sequence ID" value="DAE08399.1"/>
    <property type="molecule type" value="Genomic_DNA"/>
</dbReference>
<name>A0A8S5PML3_9CAUD</name>
<reference evidence="1" key="1">
    <citation type="journal article" date="2021" name="Proc. Natl. Acad. Sci. U.S.A.">
        <title>A Catalog of Tens of Thousands of Viruses from Human Metagenomes Reveals Hidden Associations with Chronic Diseases.</title>
        <authorList>
            <person name="Tisza M.J."/>
            <person name="Buck C.B."/>
        </authorList>
    </citation>
    <scope>NUCLEOTIDE SEQUENCE</scope>
    <source>
        <strain evidence="1">CtOAf25</strain>
    </source>
</reference>
<proteinExistence type="predicted"/>
<sequence>MGYFKSYSLILEEAQPPSKLDIYIKIITDIALSTIIGQAVKIFVEDRVNNDFDIKLESYKSNRKFYEYLSKEITNVYKKNPDYRRMSYDDYLKTPLSKKMKAFYNKKDLKTIAKQVKDALAAGVINTFVSTMFKFPGGKAMIIPIFYVLNTNHIGLGKSFMYVPVEIEGALILLGLNFGKSGNLFINEVELFSFDEKDDVVRIPIKRPPTKLYQLTKEEMKKVVAKMEKYKNKKTDNPEQLLIDYIKELRDDLC</sequence>
<protein>
    <submittedName>
        <fullName evidence="1">Uncharacterized protein</fullName>
    </submittedName>
</protein>
<accession>A0A8S5PML3</accession>
<organism evidence="1">
    <name type="scientific">Podoviridae sp. ctOAf25</name>
    <dbReference type="NCBI Taxonomy" id="2825245"/>
    <lineage>
        <taxon>Viruses</taxon>
        <taxon>Duplodnaviria</taxon>
        <taxon>Heunggongvirae</taxon>
        <taxon>Uroviricota</taxon>
        <taxon>Caudoviricetes</taxon>
    </lineage>
</organism>
<evidence type="ECO:0000313" key="1">
    <source>
        <dbReference type="EMBL" id="DAE08399.1"/>
    </source>
</evidence>